<accession>A0A2T1C0B6</accession>
<dbReference type="AlphaFoldDB" id="A0A2T1C0B6"/>
<keyword evidence="2" id="KW-0812">Transmembrane</keyword>
<sequence length="477" mass="51989">MKFKSLLLLIASLVLILLCWVGLTGSNSGLTIRSWEQAGIPMLFIAPKTSQPVPGVLIAHGFAGSKQLMQGYAYNFAHAGYGVLLWDFRGHGANPSSLDFSSLEPDFNVALTAIKQQPEIDRTRLALLGHSMGSGVVMSAGVKQPQAFQATIAISPTGAEVTPQAPRNLQLQAGSWEPGFVENAKRLLKQAGGEGKGRSFLVIPNVEHITILFSHKSHQEALNWLNQAFNLPSTSNYVDWRMGWYGLHLVGWLLLLKAIASTAKRSAIARQLTVHPKKARLGLLLAPFAATGITLLVNRGGDIGNLGGIMVGGAIALWMCFAGLAWLGTINRFPRPQIEAILWGIGLFLLLWMALGLMGQVVWLQWWLIPRRLLLWVFLSLGCLPWFLASGIVQPSQSVKQRILWWLGQTLAVVSGLIITVLLLPKLGFIFLLIPIFPLIFAMLSFAAAQFPQPWSNAVASTCLFGWAIAAAFPLSH</sequence>
<reference evidence="4 5" key="2">
    <citation type="submission" date="2018-03" db="EMBL/GenBank/DDBJ databases">
        <title>The ancient ancestry and fast evolution of plastids.</title>
        <authorList>
            <person name="Moore K.R."/>
            <person name="Magnabosco C."/>
            <person name="Momper L."/>
            <person name="Gold D.A."/>
            <person name="Bosak T."/>
            <person name="Fournier G.P."/>
        </authorList>
    </citation>
    <scope>NUCLEOTIDE SEQUENCE [LARGE SCALE GENOMIC DNA]</scope>
    <source>
        <strain evidence="4 5">CCAP 1448/3</strain>
    </source>
</reference>
<reference evidence="4 5" key="1">
    <citation type="submission" date="2018-02" db="EMBL/GenBank/DDBJ databases">
        <authorList>
            <person name="Cohen D.B."/>
            <person name="Kent A.D."/>
        </authorList>
    </citation>
    <scope>NUCLEOTIDE SEQUENCE [LARGE SCALE GENOMIC DNA]</scope>
    <source>
        <strain evidence="4 5">CCAP 1448/3</strain>
    </source>
</reference>
<keyword evidence="2" id="KW-0472">Membrane</keyword>
<feature type="transmembrane region" description="Helical" evidence="2">
    <location>
        <begin position="242"/>
        <end position="260"/>
    </location>
</feature>
<organism evidence="4 5">
    <name type="scientific">Merismopedia glauca CCAP 1448/3</name>
    <dbReference type="NCBI Taxonomy" id="1296344"/>
    <lineage>
        <taxon>Bacteria</taxon>
        <taxon>Bacillati</taxon>
        <taxon>Cyanobacteriota</taxon>
        <taxon>Cyanophyceae</taxon>
        <taxon>Synechococcales</taxon>
        <taxon>Merismopediaceae</taxon>
        <taxon>Merismopedia</taxon>
    </lineage>
</organism>
<dbReference type="InterPro" id="IPR050261">
    <property type="entry name" value="FrsA_esterase"/>
</dbReference>
<dbReference type="InterPro" id="IPR022742">
    <property type="entry name" value="Hydrolase_4"/>
</dbReference>
<feature type="transmembrane region" description="Helical" evidence="2">
    <location>
        <begin position="455"/>
        <end position="475"/>
    </location>
</feature>
<dbReference type="PANTHER" id="PTHR22946">
    <property type="entry name" value="DIENELACTONE HYDROLASE DOMAIN-CONTAINING PROTEIN-RELATED"/>
    <property type="match status" value="1"/>
</dbReference>
<protein>
    <submittedName>
        <fullName evidence="4">Alpha/beta hydrolase</fullName>
    </submittedName>
</protein>
<dbReference type="Pfam" id="PF12146">
    <property type="entry name" value="Hydrolase_4"/>
    <property type="match status" value="1"/>
</dbReference>
<dbReference type="OrthoDB" id="504769at2"/>
<evidence type="ECO:0000256" key="2">
    <source>
        <dbReference type="SAM" id="Phobius"/>
    </source>
</evidence>
<comment type="caution">
    <text evidence="4">The sequence shown here is derived from an EMBL/GenBank/DDBJ whole genome shotgun (WGS) entry which is preliminary data.</text>
</comment>
<evidence type="ECO:0000313" key="5">
    <source>
        <dbReference type="Proteomes" id="UP000238762"/>
    </source>
</evidence>
<dbReference type="Gene3D" id="3.40.50.1820">
    <property type="entry name" value="alpha/beta hydrolase"/>
    <property type="match status" value="1"/>
</dbReference>
<name>A0A2T1C0B6_9CYAN</name>
<evidence type="ECO:0000256" key="1">
    <source>
        <dbReference type="ARBA" id="ARBA00022801"/>
    </source>
</evidence>
<evidence type="ECO:0000259" key="3">
    <source>
        <dbReference type="Pfam" id="PF12146"/>
    </source>
</evidence>
<feature type="transmembrane region" description="Helical" evidence="2">
    <location>
        <begin position="429"/>
        <end position="448"/>
    </location>
</feature>
<feature type="transmembrane region" description="Helical" evidence="2">
    <location>
        <begin position="306"/>
        <end position="328"/>
    </location>
</feature>
<dbReference type="SUPFAM" id="SSF53474">
    <property type="entry name" value="alpha/beta-Hydrolases"/>
    <property type="match status" value="1"/>
</dbReference>
<feature type="transmembrane region" description="Helical" evidence="2">
    <location>
        <begin position="373"/>
        <end position="392"/>
    </location>
</feature>
<dbReference type="RefSeq" id="WP_106289973.1">
    <property type="nucleotide sequence ID" value="NZ_CAWNTC010000130.1"/>
</dbReference>
<feature type="transmembrane region" description="Helical" evidence="2">
    <location>
        <begin position="404"/>
        <end position="423"/>
    </location>
</feature>
<dbReference type="Proteomes" id="UP000238762">
    <property type="component" value="Unassembled WGS sequence"/>
</dbReference>
<evidence type="ECO:0000313" key="4">
    <source>
        <dbReference type="EMBL" id="PSB01563.1"/>
    </source>
</evidence>
<feature type="transmembrane region" description="Helical" evidence="2">
    <location>
        <begin position="340"/>
        <end position="367"/>
    </location>
</feature>
<dbReference type="InterPro" id="IPR029058">
    <property type="entry name" value="AB_hydrolase_fold"/>
</dbReference>
<proteinExistence type="predicted"/>
<feature type="transmembrane region" description="Helical" evidence="2">
    <location>
        <begin position="281"/>
        <end position="300"/>
    </location>
</feature>
<dbReference type="GO" id="GO:0052689">
    <property type="term" value="F:carboxylic ester hydrolase activity"/>
    <property type="evidence" value="ECO:0007669"/>
    <property type="project" value="UniProtKB-ARBA"/>
</dbReference>
<keyword evidence="2" id="KW-1133">Transmembrane helix</keyword>
<feature type="domain" description="Serine aminopeptidase S33" evidence="3">
    <location>
        <begin position="55"/>
        <end position="167"/>
    </location>
</feature>
<keyword evidence="5" id="KW-1185">Reference proteome</keyword>
<dbReference type="EMBL" id="PVWJ01000100">
    <property type="protein sequence ID" value="PSB01563.1"/>
    <property type="molecule type" value="Genomic_DNA"/>
</dbReference>
<dbReference type="PANTHER" id="PTHR22946:SF9">
    <property type="entry name" value="POLYKETIDE TRANSFERASE AF380"/>
    <property type="match status" value="1"/>
</dbReference>
<gene>
    <name evidence="4" type="ORF">C7B64_17670</name>
</gene>
<keyword evidence="1 4" id="KW-0378">Hydrolase</keyword>